<dbReference type="AlphaFoldDB" id="A0A5C1E867"/>
<dbReference type="Proteomes" id="UP000323671">
    <property type="component" value="Chromosome"/>
</dbReference>
<evidence type="ECO:0000259" key="1">
    <source>
        <dbReference type="Pfam" id="PF07045"/>
    </source>
</evidence>
<evidence type="ECO:0000313" key="3">
    <source>
        <dbReference type="Proteomes" id="UP000323671"/>
    </source>
</evidence>
<dbReference type="Pfam" id="PF07045">
    <property type="entry name" value="DUF1330"/>
    <property type="match status" value="1"/>
</dbReference>
<dbReference type="PANTHER" id="PTHR41521:SF4">
    <property type="entry name" value="BLR0684 PROTEIN"/>
    <property type="match status" value="1"/>
</dbReference>
<dbReference type="InterPro" id="IPR011008">
    <property type="entry name" value="Dimeric_a/b-barrel"/>
</dbReference>
<dbReference type="PANTHER" id="PTHR41521">
    <property type="match status" value="1"/>
</dbReference>
<dbReference type="EMBL" id="CP022579">
    <property type="protein sequence ID" value="QEL64814.1"/>
    <property type="molecule type" value="Genomic_DNA"/>
</dbReference>
<dbReference type="Gene3D" id="3.30.70.100">
    <property type="match status" value="1"/>
</dbReference>
<dbReference type="SUPFAM" id="SSF54909">
    <property type="entry name" value="Dimeric alpha+beta barrel"/>
    <property type="match status" value="1"/>
</dbReference>
<dbReference type="RefSeq" id="WP_054620576.1">
    <property type="nucleotide sequence ID" value="NZ_CP022579.1"/>
</dbReference>
<keyword evidence="3" id="KW-1185">Reference proteome</keyword>
<dbReference type="KEGG" id="otr:OTERR_13380"/>
<sequence length="96" mass="10653">MAAYLMAEAKVTDPDAYETYKRLAQVAIAQYGGRYLVRGGAVDVLEGHWTPPQRLVVVEFPSVEQAKRFYDSPEYRAAREARATAADMNMLVVAGI</sequence>
<dbReference type="InterPro" id="IPR010753">
    <property type="entry name" value="DUF1330"/>
</dbReference>
<feature type="domain" description="DUF1330" evidence="1">
    <location>
        <begin position="3"/>
        <end position="95"/>
    </location>
</feature>
<organism evidence="2 3">
    <name type="scientific">Oryzomicrobium terrae</name>
    <dbReference type="NCBI Taxonomy" id="1735038"/>
    <lineage>
        <taxon>Bacteria</taxon>
        <taxon>Pseudomonadati</taxon>
        <taxon>Pseudomonadota</taxon>
        <taxon>Betaproteobacteria</taxon>
        <taxon>Rhodocyclales</taxon>
        <taxon>Rhodocyclaceae</taxon>
        <taxon>Oryzomicrobium</taxon>
    </lineage>
</organism>
<accession>A0A5C1E867</accession>
<gene>
    <name evidence="2" type="ORF">OTERR_13380</name>
</gene>
<reference evidence="2 3" key="1">
    <citation type="submission" date="2017-07" db="EMBL/GenBank/DDBJ databases">
        <title>Complete genome sequence of Oryzomicrobium terrae TPP412.</title>
        <authorList>
            <person name="Chiu L.-W."/>
            <person name="Lo K.-J."/>
            <person name="Tsai Y.-M."/>
            <person name="Lin S.-S."/>
            <person name="Kuo C.-H."/>
            <person name="Liu C.-T."/>
        </authorList>
    </citation>
    <scope>NUCLEOTIDE SEQUENCE [LARGE SCALE GENOMIC DNA]</scope>
    <source>
        <strain evidence="2 3">TPP412</strain>
    </source>
</reference>
<name>A0A5C1E867_9RHOO</name>
<proteinExistence type="predicted"/>
<evidence type="ECO:0000313" key="2">
    <source>
        <dbReference type="EMBL" id="QEL64814.1"/>
    </source>
</evidence>
<protein>
    <recommendedName>
        <fullName evidence="1">DUF1330 domain-containing protein</fullName>
    </recommendedName>
</protein>